<keyword evidence="2 4" id="KW-0378">Hydrolase</keyword>
<dbReference type="SUPFAM" id="SSF51445">
    <property type="entry name" value="(Trans)glycosidases"/>
    <property type="match status" value="1"/>
</dbReference>
<dbReference type="GO" id="GO:0006080">
    <property type="term" value="P:substituted mannan metabolic process"/>
    <property type="evidence" value="ECO:0007669"/>
    <property type="project" value="UniProtKB-UniRule"/>
</dbReference>
<feature type="binding site" evidence="6">
    <location>
        <position position="119"/>
    </location>
    <ligand>
        <name>substrate</name>
    </ligand>
</feature>
<feature type="active site" description="Proton donor" evidence="5 8">
    <location>
        <position position="181"/>
    </location>
</feature>
<evidence type="ECO:0000256" key="5">
    <source>
        <dbReference type="PIRSR" id="PIRSR018168-1"/>
    </source>
</evidence>
<comment type="similarity">
    <text evidence="1 4 8">Belongs to the glycosyl hydrolase 26 family.</text>
</comment>
<dbReference type="EC" id="3.2.1.78" evidence="4"/>
<dbReference type="EMBL" id="JAPDPJ010000007">
    <property type="protein sequence ID" value="MCW3785864.1"/>
    <property type="molecule type" value="Genomic_DNA"/>
</dbReference>
<proteinExistence type="inferred from homology"/>
<dbReference type="GO" id="GO:0016985">
    <property type="term" value="F:mannan endo-1,4-beta-mannosidase activity"/>
    <property type="evidence" value="ECO:0007669"/>
    <property type="project" value="UniProtKB-UniRule"/>
</dbReference>
<dbReference type="PROSITE" id="PS51257">
    <property type="entry name" value="PROKAR_LIPOPROTEIN"/>
    <property type="match status" value="1"/>
</dbReference>
<comment type="catalytic activity">
    <reaction evidence="4">
        <text>Random hydrolysis of (1-&gt;4)-beta-D-mannosidic linkages in mannans, galactomannans and glucomannans.</text>
        <dbReference type="EC" id="3.2.1.78"/>
    </reaction>
</comment>
<evidence type="ECO:0000259" key="9">
    <source>
        <dbReference type="PROSITE" id="PS51764"/>
    </source>
</evidence>
<evidence type="ECO:0000256" key="7">
    <source>
        <dbReference type="PIRSR" id="PIRSR018168-3"/>
    </source>
</evidence>
<dbReference type="RefSeq" id="WP_301189435.1">
    <property type="nucleotide sequence ID" value="NZ_JAPDPJ010000007.1"/>
</dbReference>
<sequence>MKNKLVIFSLVAGMLMGCNSQKKEMSESKSLYETLKATQQKGILLGHQDDLAYGQHWKYVDGESDVKRVSGDYPAVFGWDLGGLERGDAVNLDSVPFDVMRQLVVKAGLMGGVNTFSWHPYSVVTGENAWFTDSTVVEHILPNGDFHSEFVKELDLIADFLLSLKNADGNPIEFVFRPWHEMNGAWFWWGSKTTTPEEYKQLFRFTVDYLKNKKGLSNMLICYSPNGGYKTKEEYMVWYPGDDMVDMLGVDIYEWPGMENWVENTQQNLSVMIEVAKEKNKPAAFTETGCENLPDSTWFTQKLYQAMEPDSISSNISYVLLWRNDPKKHHFFSYDGHPSEADAKQFTSKPDIWLLEDFNSNK</sequence>
<evidence type="ECO:0000256" key="8">
    <source>
        <dbReference type="PROSITE-ProRule" id="PRU01100"/>
    </source>
</evidence>
<dbReference type="AlphaFoldDB" id="A0AAE3M2D7"/>
<gene>
    <name evidence="10" type="ORF">OM075_05265</name>
</gene>
<reference evidence="10" key="1">
    <citation type="submission" date="2022-10" db="EMBL/GenBank/DDBJ databases">
        <authorList>
            <person name="Yu W.X."/>
        </authorList>
    </citation>
    <scope>NUCLEOTIDE SEQUENCE</scope>
    <source>
        <strain evidence="10">AAT</strain>
    </source>
</reference>
<evidence type="ECO:0000256" key="3">
    <source>
        <dbReference type="ARBA" id="ARBA00023295"/>
    </source>
</evidence>
<evidence type="ECO:0000256" key="1">
    <source>
        <dbReference type="ARBA" id="ARBA00007754"/>
    </source>
</evidence>
<dbReference type="InterPro" id="IPR016714">
    <property type="entry name" value="MANB/E"/>
</dbReference>
<keyword evidence="11" id="KW-1185">Reference proteome</keyword>
<keyword evidence="4" id="KW-0964">Secreted</keyword>
<evidence type="ECO:0000256" key="2">
    <source>
        <dbReference type="ARBA" id="ARBA00022801"/>
    </source>
</evidence>
<protein>
    <recommendedName>
        <fullName evidence="4">Mannan endo-1,4-beta-mannosidase</fullName>
        <ecNumber evidence="4">3.2.1.78</ecNumber>
    </recommendedName>
</protein>
<dbReference type="PANTHER" id="PTHR40079:SF4">
    <property type="entry name" value="GH26 DOMAIN-CONTAINING PROTEIN-RELATED"/>
    <property type="match status" value="1"/>
</dbReference>
<evidence type="ECO:0000256" key="6">
    <source>
        <dbReference type="PIRSR" id="PIRSR018168-2"/>
    </source>
</evidence>
<dbReference type="PROSITE" id="PS51764">
    <property type="entry name" value="GH26"/>
    <property type="match status" value="1"/>
</dbReference>
<evidence type="ECO:0000313" key="11">
    <source>
        <dbReference type="Proteomes" id="UP001209229"/>
    </source>
</evidence>
<dbReference type="Proteomes" id="UP001209229">
    <property type="component" value="Unassembled WGS sequence"/>
</dbReference>
<feature type="active site" description="Nucleophile" evidence="5 8">
    <location>
        <position position="287"/>
    </location>
</feature>
<dbReference type="PANTHER" id="PTHR40079">
    <property type="entry name" value="MANNAN ENDO-1,4-BETA-MANNOSIDASE E-RELATED"/>
    <property type="match status" value="1"/>
</dbReference>
<dbReference type="PIRSF" id="PIRSF018168">
    <property type="entry name" value="Mannan-1_4-beta-mannosidase"/>
    <property type="match status" value="1"/>
</dbReference>
<dbReference type="Gene3D" id="3.20.20.80">
    <property type="entry name" value="Glycosidases"/>
    <property type="match status" value="1"/>
</dbReference>
<organism evidence="10 11">
    <name type="scientific">Plebeiibacterium sediminum</name>
    <dbReference type="NCBI Taxonomy" id="2992112"/>
    <lineage>
        <taxon>Bacteria</taxon>
        <taxon>Pseudomonadati</taxon>
        <taxon>Bacteroidota</taxon>
        <taxon>Bacteroidia</taxon>
        <taxon>Marinilabiliales</taxon>
        <taxon>Marinilabiliaceae</taxon>
        <taxon>Plebeiibacterium</taxon>
    </lineage>
</organism>
<dbReference type="GO" id="GO:0005576">
    <property type="term" value="C:extracellular region"/>
    <property type="evidence" value="ECO:0007669"/>
    <property type="project" value="UniProtKB-SubCell"/>
</dbReference>
<comment type="caution">
    <text evidence="10">The sequence shown here is derived from an EMBL/GenBank/DDBJ whole genome shotgun (WGS) entry which is preliminary data.</text>
</comment>
<evidence type="ECO:0000313" key="10">
    <source>
        <dbReference type="EMBL" id="MCW3785864.1"/>
    </source>
</evidence>
<keyword evidence="3 4" id="KW-0326">Glycosidase</keyword>
<feature type="binding site" evidence="6">
    <location>
        <position position="186"/>
    </location>
    <ligand>
        <name>substrate</name>
    </ligand>
</feature>
<feature type="binding site" evidence="6">
    <location>
        <position position="253"/>
    </location>
    <ligand>
        <name>substrate</name>
    </ligand>
</feature>
<accession>A0AAE3M2D7</accession>
<comment type="subcellular location">
    <subcellularLocation>
        <location evidence="4">Secreted</location>
    </subcellularLocation>
</comment>
<dbReference type="InterPro" id="IPR000805">
    <property type="entry name" value="Glyco_hydro_26"/>
</dbReference>
<dbReference type="Pfam" id="PF02156">
    <property type="entry name" value="Glyco_hydro_26"/>
    <property type="match status" value="1"/>
</dbReference>
<evidence type="ECO:0000256" key="4">
    <source>
        <dbReference type="PIRNR" id="PIRNR018168"/>
    </source>
</evidence>
<dbReference type="InterPro" id="IPR022790">
    <property type="entry name" value="GH26_dom"/>
</dbReference>
<name>A0AAE3M2D7_9BACT</name>
<feature type="domain" description="GH26" evidence="9">
    <location>
        <begin position="26"/>
        <end position="356"/>
    </location>
</feature>
<dbReference type="PRINTS" id="PR00739">
    <property type="entry name" value="GLHYDRLASE26"/>
</dbReference>
<feature type="site" description="Plays an important role in maintaining the position of the catalytic nucleophile" evidence="7">
    <location>
        <position position="180"/>
    </location>
</feature>
<dbReference type="InterPro" id="IPR017853">
    <property type="entry name" value="GH"/>
</dbReference>
<keyword evidence="4" id="KW-0119">Carbohydrate metabolism</keyword>